<evidence type="ECO:0000313" key="2">
    <source>
        <dbReference type="Proteomes" id="UP000192907"/>
    </source>
</evidence>
<dbReference type="EMBL" id="FWZT01000016">
    <property type="protein sequence ID" value="SMF52646.1"/>
    <property type="molecule type" value="Genomic_DNA"/>
</dbReference>
<dbReference type="PROSITE" id="PS51257">
    <property type="entry name" value="PROKAR_LIPOPROTEIN"/>
    <property type="match status" value="1"/>
</dbReference>
<dbReference type="RefSeq" id="WP_132321776.1">
    <property type="nucleotide sequence ID" value="NZ_FWZT01000016.1"/>
</dbReference>
<proteinExistence type="predicted"/>
<dbReference type="AlphaFoldDB" id="A0A1Y6CAX9"/>
<protein>
    <submittedName>
        <fullName evidence="1">Uncharacterized protein</fullName>
    </submittedName>
</protein>
<name>A0A1Y6CAX9_9BACT</name>
<dbReference type="STRING" id="1513793.SAMN06296036_11670"/>
<keyword evidence="2" id="KW-1185">Reference proteome</keyword>
<accession>A0A1Y6CAX9</accession>
<organism evidence="1 2">
    <name type="scientific">Pseudobacteriovorax antillogorgiicola</name>
    <dbReference type="NCBI Taxonomy" id="1513793"/>
    <lineage>
        <taxon>Bacteria</taxon>
        <taxon>Pseudomonadati</taxon>
        <taxon>Bdellovibrionota</taxon>
        <taxon>Oligoflexia</taxon>
        <taxon>Oligoflexales</taxon>
        <taxon>Pseudobacteriovoracaceae</taxon>
        <taxon>Pseudobacteriovorax</taxon>
    </lineage>
</organism>
<dbReference type="OrthoDB" id="5311777at2"/>
<sequence>MKRVYSIFMASMLASCGPEMINPSESNSEEDLTAGQEFATVSVGVQESSTPLFGLAAATSFDMSLENCVSGLTYASIQDTNPNIDVYKFDQDCVVKLNQFVYGGVTWVPSSGDPFTSWLAGDVATFEDSTDNTNTIRVVVASQLDNPVSGTEQISYTFSEIQAGADETIAKNVVSDSHAITVSGQSAPNFTIAAVSFTGLTATGAGQFGITLNCANAVSGSVAGSDIACDGVPLSDITYKLIQDTYSGTLTMSDASALFPTGESVVTVGTDGLDFGDATATNGGFVTVTLTGPDAMHSNPNMILILEAADTSYQYFNIDVTTLTYTP</sequence>
<evidence type="ECO:0000313" key="1">
    <source>
        <dbReference type="EMBL" id="SMF52646.1"/>
    </source>
</evidence>
<dbReference type="Proteomes" id="UP000192907">
    <property type="component" value="Unassembled WGS sequence"/>
</dbReference>
<reference evidence="2" key="1">
    <citation type="submission" date="2017-04" db="EMBL/GenBank/DDBJ databases">
        <authorList>
            <person name="Varghese N."/>
            <person name="Submissions S."/>
        </authorList>
    </citation>
    <scope>NUCLEOTIDE SEQUENCE [LARGE SCALE GENOMIC DNA]</scope>
    <source>
        <strain evidence="2">RKEM611</strain>
    </source>
</reference>
<gene>
    <name evidence="1" type="ORF">SAMN06296036_11670</name>
</gene>